<dbReference type="EMBL" id="JAGVSJ010000007">
    <property type="protein sequence ID" value="MBX8631685.1"/>
    <property type="molecule type" value="Genomic_DNA"/>
</dbReference>
<dbReference type="NCBIfam" id="TIGR00978">
    <property type="entry name" value="asd_EA"/>
    <property type="match status" value="1"/>
</dbReference>
<keyword evidence="2" id="KW-0521">NADP</keyword>
<dbReference type="GO" id="GO:0009088">
    <property type="term" value="P:threonine biosynthetic process"/>
    <property type="evidence" value="ECO:0007669"/>
    <property type="project" value="UniProtKB-ARBA"/>
</dbReference>
<dbReference type="Gene3D" id="3.40.50.720">
    <property type="entry name" value="NAD(P)-binding Rossmann-like Domain"/>
    <property type="match status" value="1"/>
</dbReference>
<dbReference type="EC" id="1.2.1.11" evidence="6"/>
<gene>
    <name evidence="6" type="primary">asd</name>
    <name evidence="6" type="ORF">J9259_04085</name>
</gene>
<feature type="active site" description="Proton acceptor" evidence="4">
    <location>
        <position position="237"/>
    </location>
</feature>
<dbReference type="SMART" id="SM00859">
    <property type="entry name" value="Semialdhyde_dh"/>
    <property type="match status" value="1"/>
</dbReference>
<evidence type="ECO:0000256" key="3">
    <source>
        <dbReference type="ARBA" id="ARBA00023002"/>
    </source>
</evidence>
<dbReference type="InterPro" id="IPR012280">
    <property type="entry name" value="Semialdhyde_DH_dimer_dom"/>
</dbReference>
<dbReference type="SUPFAM" id="SSF51735">
    <property type="entry name" value="NAD(P)-binding Rossmann-fold domains"/>
    <property type="match status" value="1"/>
</dbReference>
<evidence type="ECO:0000313" key="7">
    <source>
        <dbReference type="Proteomes" id="UP000716004"/>
    </source>
</evidence>
<dbReference type="Gene3D" id="3.30.360.10">
    <property type="entry name" value="Dihydrodipicolinate Reductase, domain 2"/>
    <property type="match status" value="1"/>
</dbReference>
<organism evidence="6 7">
    <name type="scientific">Candidatus Sysuiplasma superficiale</name>
    <dbReference type="NCBI Taxonomy" id="2823368"/>
    <lineage>
        <taxon>Archaea</taxon>
        <taxon>Methanobacteriati</taxon>
        <taxon>Thermoplasmatota</taxon>
        <taxon>Thermoplasmata</taxon>
        <taxon>Candidatus Sysuiplasmatales</taxon>
        <taxon>Candidatus Sysuiplasmataceae</taxon>
        <taxon>Candidatus Sysuiplasma</taxon>
    </lineage>
</organism>
<dbReference type="PANTHER" id="PTHR46718:SF1">
    <property type="entry name" value="ASPARTATE-SEMIALDEHYDE DEHYDROGENASE"/>
    <property type="match status" value="1"/>
</dbReference>
<feature type="active site" description="Acyl-thioester intermediate" evidence="4">
    <location>
        <position position="145"/>
    </location>
</feature>
<dbReference type="PANTHER" id="PTHR46718">
    <property type="entry name" value="ASPARTATE-SEMIALDEHYDE DEHYDROGENASE"/>
    <property type="match status" value="1"/>
</dbReference>
<evidence type="ECO:0000256" key="2">
    <source>
        <dbReference type="ARBA" id="ARBA00022857"/>
    </source>
</evidence>
<name>A0A8J7YN14_9ARCH</name>
<protein>
    <submittedName>
        <fullName evidence="6">Aspartate-semialdehyde dehydrogenase</fullName>
        <ecNumber evidence="6">1.2.1.11</ecNumber>
    </submittedName>
</protein>
<comment type="similarity">
    <text evidence="1">Belongs to the aspartate-semialdehyde dehydrogenase family.</text>
</comment>
<evidence type="ECO:0000256" key="4">
    <source>
        <dbReference type="PIRSR" id="PIRSR000148-1"/>
    </source>
</evidence>
<dbReference type="GO" id="GO:0004073">
    <property type="term" value="F:aspartate-semialdehyde dehydrogenase activity"/>
    <property type="evidence" value="ECO:0007669"/>
    <property type="project" value="UniProtKB-EC"/>
</dbReference>
<dbReference type="Pfam" id="PF01118">
    <property type="entry name" value="Semialdhyde_dh"/>
    <property type="match status" value="1"/>
</dbReference>
<dbReference type="SUPFAM" id="SSF55347">
    <property type="entry name" value="Glyceraldehyde-3-phosphate dehydrogenase-like, C-terminal domain"/>
    <property type="match status" value="1"/>
</dbReference>
<dbReference type="InterPro" id="IPR005676">
    <property type="entry name" value="Asp_semi-ald_DH_pep-lack"/>
</dbReference>
<dbReference type="GO" id="GO:0009086">
    <property type="term" value="P:methionine biosynthetic process"/>
    <property type="evidence" value="ECO:0007669"/>
    <property type="project" value="TreeGrafter"/>
</dbReference>
<dbReference type="GO" id="GO:0051287">
    <property type="term" value="F:NAD binding"/>
    <property type="evidence" value="ECO:0007669"/>
    <property type="project" value="InterPro"/>
</dbReference>
<proteinExistence type="inferred from homology"/>
<sequence length="348" mass="37618">MSKLRTAVLGAGGIVGQRFCEMLSSHPYFDIPDIYGSERSAGRPLSEVVILPEHRIGEELLQMKMKALTEEAVKREKYDVIFSALPSDAALRFEEDLCSSGNRVFTNASPNRMKPNVPLVVPEVNHEHLSAVEGRKGFIVANGNCSAIGLAMGLKPLERFGLRSVEVTTLQALSGAGYPGVPSLDASGNVIPFIDSEEEKLQQEIPKMFGNLASGEILPSGIIVRATCTRVPVRDGHMESVTVQLGQAVTFPEVADAFSSFRSLPQELSLPSAPLRPVILRMERNRPQPLLDVNAGEPFSARGMAATVGRLRVEGSTVRFVILTHNTIRGAAGGSLLNAEIMHARKVL</sequence>
<evidence type="ECO:0000256" key="1">
    <source>
        <dbReference type="ARBA" id="ARBA00010584"/>
    </source>
</evidence>
<dbReference type="GO" id="GO:0050661">
    <property type="term" value="F:NADP binding"/>
    <property type="evidence" value="ECO:0007669"/>
    <property type="project" value="InterPro"/>
</dbReference>
<feature type="domain" description="Semialdehyde dehydrogenase NAD-binding" evidence="5">
    <location>
        <begin position="5"/>
        <end position="132"/>
    </location>
</feature>
<dbReference type="PIRSF" id="PIRSF000148">
    <property type="entry name" value="ASA_dh"/>
    <property type="match status" value="1"/>
</dbReference>
<dbReference type="Pfam" id="PF02774">
    <property type="entry name" value="Semialdhyde_dhC"/>
    <property type="match status" value="1"/>
</dbReference>
<accession>A0A8J7YN14</accession>
<dbReference type="NCBIfam" id="NF006416">
    <property type="entry name" value="PRK08664.1"/>
    <property type="match status" value="1"/>
</dbReference>
<dbReference type="CDD" id="cd02315">
    <property type="entry name" value="ScASADH_like_N"/>
    <property type="match status" value="1"/>
</dbReference>
<evidence type="ECO:0000259" key="5">
    <source>
        <dbReference type="SMART" id="SM00859"/>
    </source>
</evidence>
<dbReference type="InterPro" id="IPR000534">
    <property type="entry name" value="Semialdehyde_DH_NAD-bd"/>
</dbReference>
<keyword evidence="3 6" id="KW-0560">Oxidoreductase</keyword>
<dbReference type="AlphaFoldDB" id="A0A8J7YN14"/>
<dbReference type="CDD" id="cd18130">
    <property type="entry name" value="ASADH_C_arch_fung_like"/>
    <property type="match status" value="1"/>
</dbReference>
<comment type="caution">
    <text evidence="6">The sequence shown here is derived from an EMBL/GenBank/DDBJ whole genome shotgun (WGS) entry which is preliminary data.</text>
</comment>
<dbReference type="InterPro" id="IPR051823">
    <property type="entry name" value="ASADH-related"/>
</dbReference>
<reference evidence="6" key="1">
    <citation type="submission" date="2021-04" db="EMBL/GenBank/DDBJ databases">
        <title>Genomic insights into ecological role and evolution of a novel Thermoplasmata order Candidatus Sysuiplasmatales.</title>
        <authorList>
            <person name="Yuan Y."/>
        </authorList>
    </citation>
    <scope>NUCLEOTIDE SEQUENCE</scope>
    <source>
        <strain evidence="6">YP2-bin.285</strain>
    </source>
</reference>
<evidence type="ECO:0000313" key="6">
    <source>
        <dbReference type="EMBL" id="MBX8631685.1"/>
    </source>
</evidence>
<dbReference type="Proteomes" id="UP000716004">
    <property type="component" value="Unassembled WGS sequence"/>
</dbReference>
<dbReference type="InterPro" id="IPR036291">
    <property type="entry name" value="NAD(P)-bd_dom_sf"/>
</dbReference>
<dbReference type="GO" id="GO:0046983">
    <property type="term" value="F:protein dimerization activity"/>
    <property type="evidence" value="ECO:0007669"/>
    <property type="project" value="InterPro"/>
</dbReference>